<name>A0A6S7H4F4_PARCT</name>
<protein>
    <submittedName>
        <fullName evidence="1">Uncharacterized protein</fullName>
    </submittedName>
</protein>
<proteinExistence type="predicted"/>
<dbReference type="AlphaFoldDB" id="A0A6S7H4F4"/>
<evidence type="ECO:0000313" key="1">
    <source>
        <dbReference type="EMBL" id="CAB3991480.1"/>
    </source>
</evidence>
<dbReference type="OrthoDB" id="10487242at2759"/>
<sequence>MTDDPIITPGMEEFLLQTESGLSAGPITAGLVAPQGILLLTSNNNVFIRADGRIIVLKYHKMPFSVDDRKKLKAGIGSIAETHTIMKWLNPLTTVPVNQQYCPAIGIRSSVLDAFINLKSKDVSATLRQISDRKKMTRNAKDKFNLGWAIIEKDQDEGHEQQTADTIT</sequence>
<reference evidence="1" key="1">
    <citation type="submission" date="2020-04" db="EMBL/GenBank/DDBJ databases">
        <authorList>
            <person name="Alioto T."/>
            <person name="Alioto T."/>
            <person name="Gomez Garrido J."/>
        </authorList>
    </citation>
    <scope>NUCLEOTIDE SEQUENCE</scope>
    <source>
        <strain evidence="1">A484AB</strain>
    </source>
</reference>
<gene>
    <name evidence="1" type="ORF">PACLA_8A068684</name>
</gene>
<dbReference type="EMBL" id="CACRXK020001858">
    <property type="protein sequence ID" value="CAB3991480.1"/>
    <property type="molecule type" value="Genomic_DNA"/>
</dbReference>
<evidence type="ECO:0000313" key="2">
    <source>
        <dbReference type="Proteomes" id="UP001152795"/>
    </source>
</evidence>
<dbReference type="Proteomes" id="UP001152795">
    <property type="component" value="Unassembled WGS sequence"/>
</dbReference>
<comment type="caution">
    <text evidence="1">The sequence shown here is derived from an EMBL/GenBank/DDBJ whole genome shotgun (WGS) entry which is preliminary data.</text>
</comment>
<accession>A0A6S7H4F4</accession>
<keyword evidence="2" id="KW-1185">Reference proteome</keyword>
<organism evidence="1 2">
    <name type="scientific">Paramuricea clavata</name>
    <name type="common">Red gorgonian</name>
    <name type="synonym">Violescent sea-whip</name>
    <dbReference type="NCBI Taxonomy" id="317549"/>
    <lineage>
        <taxon>Eukaryota</taxon>
        <taxon>Metazoa</taxon>
        <taxon>Cnidaria</taxon>
        <taxon>Anthozoa</taxon>
        <taxon>Octocorallia</taxon>
        <taxon>Malacalcyonacea</taxon>
        <taxon>Plexauridae</taxon>
        <taxon>Paramuricea</taxon>
    </lineage>
</organism>